<accession>A0ABU7XQC6</accession>
<sequence>MKFFKPFYIQPRFFYAGIGIVVLFALSYFIPLLFNIAQLFILVLVLLFFLDFLIIFIGKNKIEATRILPDKFSNGDKNQIKLNINNNYSISVYLEIIDEIPEQFQVRDFKIKESIPSRKLRLIQYDLKPTERGEYHFGNLNIYASSVINLVAKRFTFNEGAMVPTYPSFKQLKKFELLNINQNSLEYGLKKVRRLGHSMEFEQIKDYVLGDDLRTINWKATAKKNQLMVNQFQDEKSQPVYSIIDKGRIMKMPFNSLSLLDYAINAALVISNVVLKKHDKAGMFSFSKQIDNVVVAERRSSQMQLILESLYNVKTDFFESDFSRLYGSIKRHITHRSLILMYTNFETLDGLNRQLPYLKAISKSHLLVVIFFKNTELTSLIADKAETVQQVYDKVIAEKFAFEKRLIVNELKKYGIYSILTTPENLTIDTINKYLEIKARGLL</sequence>
<dbReference type="RefSeq" id="WP_303308999.1">
    <property type="nucleotide sequence ID" value="NZ_JAODOP010000001.1"/>
</dbReference>
<feature type="transmembrane region" description="Helical" evidence="1">
    <location>
        <begin position="36"/>
        <end position="57"/>
    </location>
</feature>
<dbReference type="PANTHER" id="PTHR33608">
    <property type="entry name" value="BLL2464 PROTEIN"/>
    <property type="match status" value="1"/>
</dbReference>
<organism evidence="3 4">
    <name type="scientific">Flavivirga spongiicola</name>
    <dbReference type="NCBI Taxonomy" id="421621"/>
    <lineage>
        <taxon>Bacteria</taxon>
        <taxon>Pseudomonadati</taxon>
        <taxon>Bacteroidota</taxon>
        <taxon>Flavobacteriia</taxon>
        <taxon>Flavobacteriales</taxon>
        <taxon>Flavobacteriaceae</taxon>
        <taxon>Flavivirga</taxon>
    </lineage>
</organism>
<dbReference type="InterPro" id="IPR002881">
    <property type="entry name" value="DUF58"/>
</dbReference>
<comment type="caution">
    <text evidence="3">The sequence shown here is derived from an EMBL/GenBank/DDBJ whole genome shotgun (WGS) entry which is preliminary data.</text>
</comment>
<feature type="transmembrane region" description="Helical" evidence="1">
    <location>
        <begin position="12"/>
        <end position="30"/>
    </location>
</feature>
<evidence type="ECO:0000313" key="3">
    <source>
        <dbReference type="EMBL" id="MEF3832005.1"/>
    </source>
</evidence>
<proteinExistence type="predicted"/>
<gene>
    <name evidence="3" type="ORF">N1F79_02580</name>
</gene>
<keyword evidence="1" id="KW-0812">Transmembrane</keyword>
<keyword evidence="1" id="KW-1133">Transmembrane helix</keyword>
<protein>
    <submittedName>
        <fullName evidence="3">DUF58 domain-containing protein</fullName>
    </submittedName>
</protein>
<keyword evidence="4" id="KW-1185">Reference proteome</keyword>
<feature type="domain" description="DUF58" evidence="2">
    <location>
        <begin position="204"/>
        <end position="368"/>
    </location>
</feature>
<dbReference type="PANTHER" id="PTHR33608:SF3">
    <property type="entry name" value="SLR2013 PROTEIN"/>
    <property type="match status" value="1"/>
</dbReference>
<name>A0ABU7XQC6_9FLAO</name>
<keyword evidence="1" id="KW-0472">Membrane</keyword>
<evidence type="ECO:0000259" key="2">
    <source>
        <dbReference type="Pfam" id="PF01882"/>
    </source>
</evidence>
<reference evidence="3 4" key="1">
    <citation type="submission" date="2022-09" db="EMBL/GenBank/DDBJ databases">
        <title>Genome sequencing of Flavivirga sp. MEBiC05379.</title>
        <authorList>
            <person name="Oh H.-M."/>
            <person name="Kwon K.K."/>
            <person name="Park M.J."/>
            <person name="Yang S.-H."/>
        </authorList>
    </citation>
    <scope>NUCLEOTIDE SEQUENCE [LARGE SCALE GENOMIC DNA]</scope>
    <source>
        <strain evidence="3 4">MEBiC05379</strain>
    </source>
</reference>
<evidence type="ECO:0000313" key="4">
    <source>
        <dbReference type="Proteomes" id="UP001337305"/>
    </source>
</evidence>
<dbReference type="Proteomes" id="UP001337305">
    <property type="component" value="Unassembled WGS sequence"/>
</dbReference>
<dbReference type="Pfam" id="PF01882">
    <property type="entry name" value="DUF58"/>
    <property type="match status" value="1"/>
</dbReference>
<dbReference type="EMBL" id="JAODOP010000001">
    <property type="protein sequence ID" value="MEF3832005.1"/>
    <property type="molecule type" value="Genomic_DNA"/>
</dbReference>
<evidence type="ECO:0000256" key="1">
    <source>
        <dbReference type="SAM" id="Phobius"/>
    </source>
</evidence>